<dbReference type="RefSeq" id="WP_090150011.1">
    <property type="nucleotide sequence ID" value="NZ_FNAN01000007.1"/>
</dbReference>
<protein>
    <submittedName>
        <fullName evidence="1">Macrocin-O-methyltransferase (TylF)</fullName>
    </submittedName>
</protein>
<dbReference type="OrthoDB" id="3826968at2"/>
<dbReference type="AlphaFoldDB" id="A0A1G7FZC3"/>
<name>A0A1G7FZC3_9BACT</name>
<accession>A0A1G7FZC3</accession>
<dbReference type="Proteomes" id="UP000198748">
    <property type="component" value="Unassembled WGS sequence"/>
</dbReference>
<dbReference type="GO" id="GO:0008168">
    <property type="term" value="F:methyltransferase activity"/>
    <property type="evidence" value="ECO:0007669"/>
    <property type="project" value="UniProtKB-KW"/>
</dbReference>
<sequence length="248" mass="28356">MINSLLLKPFGLQVSRIKKEEKFTDDETFLALYEQCRPYTMTSIERMYALFNAVKYVVKYNIPGDFVECGVWRGGSSMMIALTLLHLRNTDKRLFLYDTFEGMSEPTEHDKTFRGENAEVLMEKGADNKETSVWCLADINDVKQNMSITKYPAANIQYVKGKVEDTIPATLPANGIALLRLDTDWYESTRHELLHLYPLLAVSGVLIIDDYGHWDGCKKAVDEYFADKPLLLNRIDYTGRIAVKSQSV</sequence>
<dbReference type="PANTHER" id="PTHR40036">
    <property type="entry name" value="MACROCIN O-METHYLTRANSFERASE"/>
    <property type="match status" value="1"/>
</dbReference>
<evidence type="ECO:0000313" key="1">
    <source>
        <dbReference type="EMBL" id="SDE81217.1"/>
    </source>
</evidence>
<dbReference type="InterPro" id="IPR008884">
    <property type="entry name" value="TylF_MeTrfase"/>
</dbReference>
<evidence type="ECO:0000313" key="2">
    <source>
        <dbReference type="Proteomes" id="UP000198748"/>
    </source>
</evidence>
<dbReference type="InterPro" id="IPR029063">
    <property type="entry name" value="SAM-dependent_MTases_sf"/>
</dbReference>
<dbReference type="EMBL" id="FNAN01000007">
    <property type="protein sequence ID" value="SDE81217.1"/>
    <property type="molecule type" value="Genomic_DNA"/>
</dbReference>
<dbReference type="Pfam" id="PF05711">
    <property type="entry name" value="TylF"/>
    <property type="match status" value="1"/>
</dbReference>
<gene>
    <name evidence="1" type="ORF">SAMN04487996_10765</name>
</gene>
<dbReference type="GO" id="GO:0032259">
    <property type="term" value="P:methylation"/>
    <property type="evidence" value="ECO:0007669"/>
    <property type="project" value="UniProtKB-KW"/>
</dbReference>
<organism evidence="1 2">
    <name type="scientific">Dyadobacter soli</name>
    <dbReference type="NCBI Taxonomy" id="659014"/>
    <lineage>
        <taxon>Bacteria</taxon>
        <taxon>Pseudomonadati</taxon>
        <taxon>Bacteroidota</taxon>
        <taxon>Cytophagia</taxon>
        <taxon>Cytophagales</taxon>
        <taxon>Spirosomataceae</taxon>
        <taxon>Dyadobacter</taxon>
    </lineage>
</organism>
<dbReference type="PANTHER" id="PTHR40036:SF1">
    <property type="entry name" value="MACROCIN O-METHYLTRANSFERASE"/>
    <property type="match status" value="1"/>
</dbReference>
<keyword evidence="1" id="KW-0808">Transferase</keyword>
<dbReference type="STRING" id="659014.SAMN04487996_10765"/>
<dbReference type="Gene3D" id="3.40.50.150">
    <property type="entry name" value="Vaccinia Virus protein VP39"/>
    <property type="match status" value="1"/>
</dbReference>
<keyword evidence="1" id="KW-0489">Methyltransferase</keyword>
<proteinExistence type="predicted"/>
<reference evidence="2" key="1">
    <citation type="submission" date="2016-10" db="EMBL/GenBank/DDBJ databases">
        <authorList>
            <person name="Varghese N."/>
            <person name="Submissions S."/>
        </authorList>
    </citation>
    <scope>NUCLEOTIDE SEQUENCE [LARGE SCALE GENOMIC DNA]</scope>
    <source>
        <strain evidence="2">DSM 25329</strain>
    </source>
</reference>
<keyword evidence="2" id="KW-1185">Reference proteome</keyword>
<dbReference type="SUPFAM" id="SSF53335">
    <property type="entry name" value="S-adenosyl-L-methionine-dependent methyltransferases"/>
    <property type="match status" value="1"/>
</dbReference>